<dbReference type="Gene3D" id="2.130.10.10">
    <property type="entry name" value="YVTN repeat-like/Quinoprotein amine dehydrogenase"/>
    <property type="match status" value="3"/>
</dbReference>
<dbReference type="KEGG" id="srho:HH216_21045"/>
<evidence type="ECO:0000256" key="6">
    <source>
        <dbReference type="ARBA" id="ARBA00023015"/>
    </source>
</evidence>
<dbReference type="CDD" id="cd00146">
    <property type="entry name" value="PKD"/>
    <property type="match status" value="1"/>
</dbReference>
<evidence type="ECO:0000256" key="1">
    <source>
        <dbReference type="ARBA" id="ARBA00000085"/>
    </source>
</evidence>
<feature type="domain" description="Response regulatory" evidence="13">
    <location>
        <begin position="1133"/>
        <end position="1248"/>
    </location>
</feature>
<dbReference type="SUPFAM" id="SSF47384">
    <property type="entry name" value="Homodimeric domain of signal transducing histidine kinase"/>
    <property type="match status" value="1"/>
</dbReference>
<evidence type="ECO:0000256" key="5">
    <source>
        <dbReference type="ARBA" id="ARBA00022777"/>
    </source>
</evidence>
<feature type="modified residue" description="4-aspartylphosphate" evidence="9">
    <location>
        <position position="1181"/>
    </location>
</feature>
<dbReference type="FunFam" id="3.30.565.10:FF:000006">
    <property type="entry name" value="Sensor histidine kinase WalK"/>
    <property type="match status" value="1"/>
</dbReference>
<keyword evidence="4" id="KW-0808">Transferase</keyword>
<evidence type="ECO:0000256" key="3">
    <source>
        <dbReference type="ARBA" id="ARBA00022553"/>
    </source>
</evidence>
<dbReference type="InterPro" id="IPR036890">
    <property type="entry name" value="HATPase_C_sf"/>
</dbReference>
<keyword evidence="5" id="KW-0418">Kinase</keyword>
<dbReference type="InterPro" id="IPR018062">
    <property type="entry name" value="HTH_AraC-typ_CS"/>
</dbReference>
<dbReference type="Proteomes" id="UP000501128">
    <property type="component" value="Chromosome"/>
</dbReference>
<name>A0A7L5DTJ5_9BACT</name>
<feature type="region of interest" description="Disordered" evidence="10">
    <location>
        <begin position="416"/>
        <end position="441"/>
    </location>
</feature>
<evidence type="ECO:0000256" key="8">
    <source>
        <dbReference type="ARBA" id="ARBA00023163"/>
    </source>
</evidence>
<dbReference type="InterPro" id="IPR013783">
    <property type="entry name" value="Ig-like_fold"/>
</dbReference>
<dbReference type="InterPro" id="IPR001789">
    <property type="entry name" value="Sig_transdc_resp-reg_receiver"/>
</dbReference>
<dbReference type="InterPro" id="IPR009057">
    <property type="entry name" value="Homeodomain-like_sf"/>
</dbReference>
<dbReference type="SUPFAM" id="SSF63829">
    <property type="entry name" value="Calcium-dependent phosphotriesterase"/>
    <property type="match status" value="3"/>
</dbReference>
<dbReference type="CDD" id="cd00082">
    <property type="entry name" value="HisKA"/>
    <property type="match status" value="1"/>
</dbReference>
<dbReference type="Pfam" id="PF07494">
    <property type="entry name" value="Reg_prop"/>
    <property type="match status" value="3"/>
</dbReference>
<protein>
    <recommendedName>
        <fullName evidence="2">histidine kinase</fullName>
        <ecNumber evidence="2">2.7.13.3</ecNumber>
    </recommendedName>
</protein>
<dbReference type="Pfam" id="PF12833">
    <property type="entry name" value="HTH_18"/>
    <property type="match status" value="1"/>
</dbReference>
<evidence type="ECO:0000256" key="10">
    <source>
        <dbReference type="SAM" id="MobiDB-lite"/>
    </source>
</evidence>
<evidence type="ECO:0000256" key="7">
    <source>
        <dbReference type="ARBA" id="ARBA00023125"/>
    </source>
</evidence>
<dbReference type="InterPro" id="IPR005467">
    <property type="entry name" value="His_kinase_dom"/>
</dbReference>
<dbReference type="SUPFAM" id="SSF52172">
    <property type="entry name" value="CheY-like"/>
    <property type="match status" value="1"/>
</dbReference>
<dbReference type="Gene3D" id="1.10.10.60">
    <property type="entry name" value="Homeodomain-like"/>
    <property type="match status" value="1"/>
</dbReference>
<dbReference type="PRINTS" id="PR00344">
    <property type="entry name" value="BCTRLSENSOR"/>
</dbReference>
<evidence type="ECO:0000259" key="13">
    <source>
        <dbReference type="PROSITE" id="PS50110"/>
    </source>
</evidence>
<dbReference type="GO" id="GO:0000155">
    <property type="term" value="F:phosphorelay sensor kinase activity"/>
    <property type="evidence" value="ECO:0007669"/>
    <property type="project" value="InterPro"/>
</dbReference>
<dbReference type="PROSITE" id="PS50109">
    <property type="entry name" value="HIS_KIN"/>
    <property type="match status" value="1"/>
</dbReference>
<dbReference type="FunFam" id="1.10.287.130:FF:000045">
    <property type="entry name" value="Two-component system sensor histidine kinase/response regulator"/>
    <property type="match status" value="1"/>
</dbReference>
<dbReference type="Gene3D" id="2.60.40.10">
    <property type="entry name" value="Immunoglobulins"/>
    <property type="match status" value="1"/>
</dbReference>
<evidence type="ECO:0000256" key="9">
    <source>
        <dbReference type="PROSITE-ProRule" id="PRU00169"/>
    </source>
</evidence>
<proteinExistence type="predicted"/>
<dbReference type="Pfam" id="PF00512">
    <property type="entry name" value="HisKA"/>
    <property type="match status" value="1"/>
</dbReference>
<dbReference type="Gene3D" id="1.10.287.130">
    <property type="match status" value="1"/>
</dbReference>
<sequence length="1380" mass="154308">MPRHIRQRCRLLVVVLPVFITAFARGQHPLRQHPLGFEHLGTEQGLSHNRVFSIYQDRKGFMWFGTGNGLNRYDGYSFTMYKPDPGDPNNHMAHNTIWDMVESRSGDIWFVTPGGGLHRLNKQTGRINFFRVEQPGTNRFAPYDICYTLFEDKQGFFWIGSEGGLARFNPYTKQYRLYNIPVPQGADQRVWTIQEDRFGTLWVGTSAGLFTLNRRTGQFSPFHFAADPARQQIRVESIYLAADNSLWLGTKYNGLHRLLPKKGLSGQSSSATTYAPTGRVYLTNQEILPKGLGEDQHHNLMVGTRSGLFRLDPTTGYYDNYQENPTVANSLSHNEVWALLADNRGTFWIGTANGIDYYSGLTPRFAFYQPVPDHNATPRTENNVTMLTADLRGNLWFSNPHRSHLDGVFRLDPSNHTSHPGYASQPLATGRPAPENFTDNDSPDVISAIHGDRSGRVWVATPAGLQSRDATGQLRQYRVGFPVTSIGEDRQGRLWVGGRSILAQFDPTNGRHTLYRVDKDYPIGKGGGQVNDILVSRAGDIWAAVAGVGACKLDPRTGHFTSYHPHPAGNRKIFYSRDVLTLGETADGAIWVSTNIGGVFRIDPKTAAVSTFTSHDGLPDNQVVALIADQTGMLWMATGKELCRLDPATRKLRVFDAQDGLLSQTFTGARVCTSTGELAFGSTNGLVVFSPSEMGENPYQPPVYITQAQVLDSTRLFPDSPLTLAYRDNIISFSFVGLTYIAPKKARYAYQLNGVNSGWVYCGTQRTATYSFLAPGDYVFRVKASNNDGVWNEKGAAIRLVILPPWWRTWWAYLLYALAFGGLVLGFIRFRIGQVQQQQEIILKRREAEQLRAVDEVKTRFFSNITHEFRTPLTLILSPAETLLQTPDLNATTRRSLRSIYQNAEQLLRLINQLLDLVKLEGSRMAVSLVRGDAVQFIHRLIDPFFPMALHRHITLHVDTFGQPGAHADQTHLFDADKWEKIITNLVSNALKFTPTGGQVLLTIDQPTPTQLRLRLSDTGIGIPTEHLPHIFDRFYQVDTSQTRAYEGTGIGLALAKELTELLGGTLTVDSRTEDPPGTTFTLTLPLLPTSAQPGAPFLSLSHPHTAVAVPETTPQPPSAEQPIAVTTTDTPLVLIVDDNDELRTFIAGELTGRYRVLTATDGEEGWAICQRELPDVVLTDVMMPRMDGFQLTNCIKSTPTTNHIAVVLLTARAAQRSRVEGLERGADDYLTKPFHVDELRLRLTNLLTRQANLRTRLYQQLSRQDTSDAEPVPSPFVDQLQQIIESRLDDATLSVDELAQAVAMSRRTLHRKLTTVTSLTPIDFIRHYRLQRAVQFLRAGHSITETAYSVGFESPGYFSTVFKQTFRQTPSEFLAQQRP</sequence>
<dbReference type="SMART" id="SM00388">
    <property type="entry name" value="HisKA"/>
    <property type="match status" value="1"/>
</dbReference>
<evidence type="ECO:0000259" key="12">
    <source>
        <dbReference type="PROSITE" id="PS50109"/>
    </source>
</evidence>
<dbReference type="EMBL" id="CP051677">
    <property type="protein sequence ID" value="QJD80623.1"/>
    <property type="molecule type" value="Genomic_DNA"/>
</dbReference>
<dbReference type="PANTHER" id="PTHR43547:SF2">
    <property type="entry name" value="HYBRID SIGNAL TRANSDUCTION HISTIDINE KINASE C"/>
    <property type="match status" value="1"/>
</dbReference>
<keyword evidence="7" id="KW-0238">DNA-binding</keyword>
<dbReference type="GO" id="GO:0003700">
    <property type="term" value="F:DNA-binding transcription factor activity"/>
    <property type="evidence" value="ECO:0007669"/>
    <property type="project" value="InterPro"/>
</dbReference>
<comment type="catalytic activity">
    <reaction evidence="1">
        <text>ATP + protein L-histidine = ADP + protein N-phospho-L-histidine.</text>
        <dbReference type="EC" id="2.7.13.3"/>
    </reaction>
</comment>
<dbReference type="InterPro" id="IPR003594">
    <property type="entry name" value="HATPase_dom"/>
</dbReference>
<dbReference type="InterPro" id="IPR004358">
    <property type="entry name" value="Sig_transdc_His_kin-like_C"/>
</dbReference>
<evidence type="ECO:0000313" key="15">
    <source>
        <dbReference type="Proteomes" id="UP000501128"/>
    </source>
</evidence>
<dbReference type="Gene3D" id="3.40.50.2300">
    <property type="match status" value="1"/>
</dbReference>
<dbReference type="InterPro" id="IPR018060">
    <property type="entry name" value="HTH_AraC"/>
</dbReference>
<evidence type="ECO:0000313" key="14">
    <source>
        <dbReference type="EMBL" id="QJD80623.1"/>
    </source>
</evidence>
<dbReference type="InterPro" id="IPR003661">
    <property type="entry name" value="HisK_dim/P_dom"/>
</dbReference>
<organism evidence="14 15">
    <name type="scientific">Spirosoma rhododendri</name>
    <dbReference type="NCBI Taxonomy" id="2728024"/>
    <lineage>
        <taxon>Bacteria</taxon>
        <taxon>Pseudomonadati</taxon>
        <taxon>Bacteroidota</taxon>
        <taxon>Cytophagia</taxon>
        <taxon>Cytophagales</taxon>
        <taxon>Cytophagaceae</taxon>
        <taxon>Spirosoma</taxon>
    </lineage>
</organism>
<evidence type="ECO:0000259" key="11">
    <source>
        <dbReference type="PROSITE" id="PS01124"/>
    </source>
</evidence>
<dbReference type="InterPro" id="IPR015943">
    <property type="entry name" value="WD40/YVTN_repeat-like_dom_sf"/>
</dbReference>
<dbReference type="Pfam" id="PF00072">
    <property type="entry name" value="Response_reg"/>
    <property type="match status" value="1"/>
</dbReference>
<keyword evidence="8" id="KW-0804">Transcription</keyword>
<dbReference type="Pfam" id="PF02518">
    <property type="entry name" value="HATPase_c"/>
    <property type="match status" value="1"/>
</dbReference>
<dbReference type="RefSeq" id="WP_169552612.1">
    <property type="nucleotide sequence ID" value="NZ_CP051677.1"/>
</dbReference>
<dbReference type="PROSITE" id="PS00041">
    <property type="entry name" value="HTH_ARAC_FAMILY_1"/>
    <property type="match status" value="1"/>
</dbReference>
<feature type="domain" description="HTH araC/xylS-type" evidence="11">
    <location>
        <begin position="1279"/>
        <end position="1377"/>
    </location>
</feature>
<dbReference type="Gene3D" id="3.30.565.10">
    <property type="entry name" value="Histidine kinase-like ATPase, C-terminal domain"/>
    <property type="match status" value="1"/>
</dbReference>
<keyword evidence="3 9" id="KW-0597">Phosphoprotein</keyword>
<dbReference type="PANTHER" id="PTHR43547">
    <property type="entry name" value="TWO-COMPONENT HISTIDINE KINASE"/>
    <property type="match status" value="1"/>
</dbReference>
<dbReference type="PROSITE" id="PS01124">
    <property type="entry name" value="HTH_ARAC_FAMILY_2"/>
    <property type="match status" value="1"/>
</dbReference>
<dbReference type="Pfam" id="PF07495">
    <property type="entry name" value="Y_Y_Y"/>
    <property type="match status" value="1"/>
</dbReference>
<feature type="domain" description="Histidine kinase" evidence="12">
    <location>
        <begin position="864"/>
        <end position="1089"/>
    </location>
</feature>
<dbReference type="GO" id="GO:0043565">
    <property type="term" value="F:sequence-specific DNA binding"/>
    <property type="evidence" value="ECO:0007669"/>
    <property type="project" value="InterPro"/>
</dbReference>
<dbReference type="EC" id="2.7.13.3" evidence="2"/>
<dbReference type="InterPro" id="IPR011110">
    <property type="entry name" value="Reg_prop"/>
</dbReference>
<dbReference type="InterPro" id="IPR011006">
    <property type="entry name" value="CheY-like_superfamily"/>
</dbReference>
<gene>
    <name evidence="14" type="ORF">HH216_21045</name>
</gene>
<dbReference type="SUPFAM" id="SSF55874">
    <property type="entry name" value="ATPase domain of HSP90 chaperone/DNA topoisomerase II/histidine kinase"/>
    <property type="match status" value="1"/>
</dbReference>
<keyword evidence="6" id="KW-0805">Transcription regulation</keyword>
<dbReference type="PROSITE" id="PS50110">
    <property type="entry name" value="RESPONSE_REGULATORY"/>
    <property type="match status" value="1"/>
</dbReference>
<dbReference type="CDD" id="cd16922">
    <property type="entry name" value="HATPase_EvgS-ArcB-TorS-like"/>
    <property type="match status" value="1"/>
</dbReference>
<accession>A0A7L5DTJ5</accession>
<dbReference type="SMART" id="SM00448">
    <property type="entry name" value="REC"/>
    <property type="match status" value="1"/>
</dbReference>
<dbReference type="SUPFAM" id="SSF46689">
    <property type="entry name" value="Homeodomain-like"/>
    <property type="match status" value="1"/>
</dbReference>
<reference evidence="14 15" key="1">
    <citation type="submission" date="2020-04" db="EMBL/GenBank/DDBJ databases">
        <title>Genome sequencing of novel species.</title>
        <authorList>
            <person name="Heo J."/>
            <person name="Kim S.-J."/>
            <person name="Kim J.-S."/>
            <person name="Hong S.-B."/>
            <person name="Kwon S.-W."/>
        </authorList>
    </citation>
    <scope>NUCLEOTIDE SEQUENCE [LARGE SCALE GENOMIC DNA]</scope>
    <source>
        <strain evidence="14 15">CJU-R4</strain>
    </source>
</reference>
<keyword evidence="15" id="KW-1185">Reference proteome</keyword>
<evidence type="ECO:0000256" key="2">
    <source>
        <dbReference type="ARBA" id="ARBA00012438"/>
    </source>
</evidence>
<dbReference type="SMART" id="SM00342">
    <property type="entry name" value="HTH_ARAC"/>
    <property type="match status" value="1"/>
</dbReference>
<dbReference type="InterPro" id="IPR011123">
    <property type="entry name" value="Y_Y_Y"/>
</dbReference>
<evidence type="ECO:0000256" key="4">
    <source>
        <dbReference type="ARBA" id="ARBA00022679"/>
    </source>
</evidence>
<dbReference type="InterPro" id="IPR036097">
    <property type="entry name" value="HisK_dim/P_sf"/>
</dbReference>
<dbReference type="SMART" id="SM00387">
    <property type="entry name" value="HATPase_c"/>
    <property type="match status" value="1"/>
</dbReference>